<keyword evidence="4" id="KW-1185">Reference proteome</keyword>
<gene>
    <name evidence="3" type="ORF">QTG54_012231</name>
</gene>
<dbReference type="InterPro" id="IPR015525">
    <property type="entry name" value="BRCA2"/>
</dbReference>
<dbReference type="EMBL" id="JATAAI010000026">
    <property type="protein sequence ID" value="KAK1737364.1"/>
    <property type="molecule type" value="Genomic_DNA"/>
</dbReference>
<protein>
    <submittedName>
        <fullName evidence="3">BRCA2-like protein</fullName>
    </submittedName>
</protein>
<dbReference type="GO" id="GO:0006355">
    <property type="term" value="P:regulation of DNA-templated transcription"/>
    <property type="evidence" value="ECO:0007669"/>
    <property type="project" value="TreeGrafter"/>
</dbReference>
<dbReference type="SUPFAM" id="SSF81872">
    <property type="entry name" value="BRCA2 helical domain"/>
    <property type="match status" value="1"/>
</dbReference>
<feature type="domain" description="BRCA2 OB1" evidence="1">
    <location>
        <begin position="161"/>
        <end position="290"/>
    </location>
</feature>
<dbReference type="Pfam" id="PF09169">
    <property type="entry name" value="BRCA-2_helical"/>
    <property type="match status" value="1"/>
</dbReference>
<dbReference type="AlphaFoldDB" id="A0AAD8Y0J1"/>
<dbReference type="Gene3D" id="2.40.50.140">
    <property type="entry name" value="Nucleic acid-binding proteins"/>
    <property type="match status" value="4"/>
</dbReference>
<dbReference type="SUPFAM" id="SSF50249">
    <property type="entry name" value="Nucleic acid-binding proteins"/>
    <property type="match status" value="2"/>
</dbReference>
<dbReference type="Proteomes" id="UP001224775">
    <property type="component" value="Unassembled WGS sequence"/>
</dbReference>
<evidence type="ECO:0000259" key="2">
    <source>
        <dbReference type="Pfam" id="PF09169"/>
    </source>
</evidence>
<evidence type="ECO:0000259" key="1">
    <source>
        <dbReference type="Pfam" id="PF09103"/>
    </source>
</evidence>
<sequence>MHKTVNSDSASVALNADISNSIKVTLRQLAERCHMETEWDNCKEAGVSDVVLKLTSVNALKLRFSEDEGLPSFFFGQRAAPCGNHVGTVDDIYTWLVDEGFDESLFTKKWVQNHYRWIVWKLGSMERRFPSQLSGRYLTYQHVLLQMKSRYEKELCNAKRPSVRKILNRDVSAGAPIVLCVAQILRFRSKGNGQEPGKSKVTEEIRLELTDGWYGVPAVIDTILQTLVANEKIRVGSKLLICNAQISGSDEGVDPLDESYSSEKRTCPLFLKITTNNTRLAKWDAKLGFVSPKCGGITIKSLRDIYPGGGNIPSIDLVICKRYPKMFLEQMITGEHQIPTTTHLTEGEEASRQSEYDLKKQRAGEKHADAAHSECAKELDEDAPSEWKQMVVSNSPEEYYEKISSAEKKVVDDWNERRPVLLQSMVSKFIGDSMRDESAPERKSNPYVKMLVKTFHRDQMTASTQASAELTVWRVSEEQFDLLKEGTVLRMKNLGVKEKSRDGFLQLRAGPETVMVPLSEESKRQLARSGYEERRPKSLIKINLMSKKMETDRLSNEVDVVACVAQIQKLGECLTAIYLTDETGLALKITRNHSATNTDPFQLGNAKAHLVVSFCNIQITAFDEIEQCATGTWGLFSCKTNRIDSRQEELDLWCHSQCGADTIGAVCARLEAGIPMIGGLSNRHQISIGYILAVFEEDGCRDSQRIKAAIDYGEAMPMVAEFPLHLIHRTVALLQSHELREHAQHADLLNISTLNAYFQNNQKLMHLSFQVESCYGGDSPTLRITQVSLANVDALSRLLMA</sequence>
<organism evidence="3 4">
    <name type="scientific">Skeletonema marinoi</name>
    <dbReference type="NCBI Taxonomy" id="267567"/>
    <lineage>
        <taxon>Eukaryota</taxon>
        <taxon>Sar</taxon>
        <taxon>Stramenopiles</taxon>
        <taxon>Ochrophyta</taxon>
        <taxon>Bacillariophyta</taxon>
        <taxon>Coscinodiscophyceae</taxon>
        <taxon>Thalassiosirophycidae</taxon>
        <taxon>Thalassiosirales</taxon>
        <taxon>Skeletonemataceae</taxon>
        <taxon>Skeletonema</taxon>
        <taxon>Skeletonema marinoi-dohrnii complex</taxon>
    </lineage>
</organism>
<dbReference type="InterPro" id="IPR015252">
    <property type="entry name" value="BRCA2_hlx"/>
</dbReference>
<reference evidence="3" key="1">
    <citation type="submission" date="2023-06" db="EMBL/GenBank/DDBJ databases">
        <title>Survivors Of The Sea: Transcriptome response of Skeletonema marinoi to long-term dormancy.</title>
        <authorList>
            <person name="Pinder M.I.M."/>
            <person name="Kourtchenko O."/>
            <person name="Robertson E.K."/>
            <person name="Larsson T."/>
            <person name="Maumus F."/>
            <person name="Osuna-Cruz C.M."/>
            <person name="Vancaester E."/>
            <person name="Stenow R."/>
            <person name="Vandepoele K."/>
            <person name="Ploug H."/>
            <person name="Bruchert V."/>
            <person name="Godhe A."/>
            <person name="Topel M."/>
        </authorList>
    </citation>
    <scope>NUCLEOTIDE SEQUENCE</scope>
    <source>
        <strain evidence="3">R05AC</strain>
    </source>
</reference>
<comment type="caution">
    <text evidence="3">The sequence shown here is derived from an EMBL/GenBank/DDBJ whole genome shotgun (WGS) entry which is preliminary data.</text>
</comment>
<dbReference type="PANTHER" id="PTHR11289">
    <property type="entry name" value="BREAST CANCER TYPE 2 SUSCEPTIBILITY PROTEIN BRCA2"/>
    <property type="match status" value="1"/>
</dbReference>
<evidence type="ECO:0000313" key="4">
    <source>
        <dbReference type="Proteomes" id="UP001224775"/>
    </source>
</evidence>
<accession>A0AAD8Y0J1</accession>
<dbReference type="InterPro" id="IPR036315">
    <property type="entry name" value="BRCA2_hlx_sf"/>
</dbReference>
<proteinExistence type="predicted"/>
<feature type="domain" description="Breast cancer type 2 susceptibility protein helical" evidence="2">
    <location>
        <begin position="17"/>
        <end position="155"/>
    </location>
</feature>
<dbReference type="Pfam" id="PF09103">
    <property type="entry name" value="BRCA-2_OB1"/>
    <property type="match status" value="1"/>
</dbReference>
<evidence type="ECO:0000313" key="3">
    <source>
        <dbReference type="EMBL" id="KAK1737364.1"/>
    </source>
</evidence>
<name>A0AAD8Y0J1_9STRA</name>
<dbReference type="InterPro" id="IPR012340">
    <property type="entry name" value="NA-bd_OB-fold"/>
</dbReference>
<dbReference type="GO" id="GO:0000724">
    <property type="term" value="P:double-strand break repair via homologous recombination"/>
    <property type="evidence" value="ECO:0007669"/>
    <property type="project" value="InterPro"/>
</dbReference>
<dbReference type="PANTHER" id="PTHR11289:SF0">
    <property type="entry name" value="BREAST CANCER TYPE 2 SUSCEPTIBILITY PROTEIN"/>
    <property type="match status" value="1"/>
</dbReference>
<dbReference type="InterPro" id="IPR015187">
    <property type="entry name" value="BRCA2_OB_1"/>
</dbReference>